<comment type="caution">
    <text evidence="1">The sequence shown here is derived from an EMBL/GenBank/DDBJ whole genome shotgun (WGS) entry which is preliminary data.</text>
</comment>
<name>A0A5C5XNB8_9PLAN</name>
<gene>
    <name evidence="1" type="ORF">Pan54_49690</name>
</gene>
<dbReference type="InterPro" id="IPR053165">
    <property type="entry name" value="HSI-I_assembly_Hcp1"/>
</dbReference>
<evidence type="ECO:0000313" key="1">
    <source>
        <dbReference type="EMBL" id="TWT64208.1"/>
    </source>
</evidence>
<accession>A0A5C5XNB8</accession>
<dbReference type="PANTHER" id="PTHR36152:SF5">
    <property type="entry name" value="PROTEIN HCP1"/>
    <property type="match status" value="1"/>
</dbReference>
<evidence type="ECO:0000313" key="2">
    <source>
        <dbReference type="Proteomes" id="UP000316095"/>
    </source>
</evidence>
<dbReference type="PANTHER" id="PTHR36152">
    <property type="entry name" value="CYTOPLASMIC PROTEIN-RELATED"/>
    <property type="match status" value="1"/>
</dbReference>
<dbReference type="Proteomes" id="UP000316095">
    <property type="component" value="Unassembled WGS sequence"/>
</dbReference>
<dbReference type="RefSeq" id="WP_146505941.1">
    <property type="nucleotide sequence ID" value="NZ_SJPG01000001.1"/>
</dbReference>
<protein>
    <recommendedName>
        <fullName evidence="3">Major exported protein</fullName>
    </recommendedName>
</protein>
<evidence type="ECO:0008006" key="3">
    <source>
        <dbReference type="Google" id="ProtNLM"/>
    </source>
</evidence>
<organism evidence="1 2">
    <name type="scientific">Rubinisphaera italica</name>
    <dbReference type="NCBI Taxonomy" id="2527969"/>
    <lineage>
        <taxon>Bacteria</taxon>
        <taxon>Pseudomonadati</taxon>
        <taxon>Planctomycetota</taxon>
        <taxon>Planctomycetia</taxon>
        <taxon>Planctomycetales</taxon>
        <taxon>Planctomycetaceae</taxon>
        <taxon>Rubinisphaera</taxon>
    </lineage>
</organism>
<dbReference type="OrthoDB" id="4865570at2"/>
<keyword evidence="2" id="KW-1185">Reference proteome</keyword>
<reference evidence="1 2" key="1">
    <citation type="submission" date="2019-02" db="EMBL/GenBank/DDBJ databases">
        <title>Deep-cultivation of Planctomycetes and their phenomic and genomic characterization uncovers novel biology.</title>
        <authorList>
            <person name="Wiegand S."/>
            <person name="Jogler M."/>
            <person name="Boedeker C."/>
            <person name="Pinto D."/>
            <person name="Vollmers J."/>
            <person name="Rivas-Marin E."/>
            <person name="Kohn T."/>
            <person name="Peeters S.H."/>
            <person name="Heuer A."/>
            <person name="Rast P."/>
            <person name="Oberbeckmann S."/>
            <person name="Bunk B."/>
            <person name="Jeske O."/>
            <person name="Meyerdierks A."/>
            <person name="Storesund J.E."/>
            <person name="Kallscheuer N."/>
            <person name="Luecker S."/>
            <person name="Lage O.M."/>
            <person name="Pohl T."/>
            <person name="Merkel B.J."/>
            <person name="Hornburger P."/>
            <person name="Mueller R.-W."/>
            <person name="Bruemmer F."/>
            <person name="Labrenz M."/>
            <person name="Spormann A.M."/>
            <person name="Op Den Camp H."/>
            <person name="Overmann J."/>
            <person name="Amann R."/>
            <person name="Jetten M.S.M."/>
            <person name="Mascher T."/>
            <person name="Medema M.H."/>
            <person name="Devos D.P."/>
            <person name="Kaster A.-K."/>
            <person name="Ovreas L."/>
            <person name="Rohde M."/>
            <person name="Galperin M.Y."/>
            <person name="Jogler C."/>
        </authorList>
    </citation>
    <scope>NUCLEOTIDE SEQUENCE [LARGE SCALE GENOMIC DNA]</scope>
    <source>
        <strain evidence="1 2">Pan54</strain>
    </source>
</reference>
<dbReference type="InterPro" id="IPR008514">
    <property type="entry name" value="T6SS_Hcp"/>
</dbReference>
<dbReference type="Pfam" id="PF05638">
    <property type="entry name" value="T6SS_HCP"/>
    <property type="match status" value="1"/>
</dbReference>
<dbReference type="EMBL" id="SJPG01000001">
    <property type="protein sequence ID" value="TWT64208.1"/>
    <property type="molecule type" value="Genomic_DNA"/>
</dbReference>
<dbReference type="AlphaFoldDB" id="A0A5C5XNB8"/>
<proteinExistence type="predicted"/>
<dbReference type="NCBIfam" id="TIGR03344">
    <property type="entry name" value="VI_effect_Hcp1"/>
    <property type="match status" value="1"/>
</dbReference>
<sequence>MLLDSYLKLTEPTLDGESTDTLHEKEISIVSFEQIINRANMLSQNDAGTENKSRSEHSPFRIIKLLDKTSPKLLEAACKGTLYKKAVLSLCQPNASSGTTSSSWKKAVYFEVTLENVHITRVHLMGDPTNVPCGIMNSEILQMGPLEQIDLSYRKIKWLYKGGTGTINISGSWNLGTNSNA</sequence>
<dbReference type="SUPFAM" id="SSF141452">
    <property type="entry name" value="Hcp1-like"/>
    <property type="match status" value="1"/>
</dbReference>
<dbReference type="InterPro" id="IPR036624">
    <property type="entry name" value="Hcp1-lik_sf"/>
</dbReference>
<dbReference type="Gene3D" id="2.30.110.20">
    <property type="entry name" value="Hcp1-like"/>
    <property type="match status" value="1"/>
</dbReference>